<name>A0A1F5X395_9BACT</name>
<feature type="transmembrane region" description="Helical" evidence="1">
    <location>
        <begin position="44"/>
        <end position="65"/>
    </location>
</feature>
<protein>
    <submittedName>
        <fullName evidence="2">Uncharacterized protein</fullName>
    </submittedName>
</protein>
<keyword evidence="1" id="KW-0812">Transmembrane</keyword>
<proteinExistence type="predicted"/>
<organism evidence="2 3">
    <name type="scientific">Candidatus Giovannonibacteria bacterium RIFCSPLOWO2_01_FULL_46_13</name>
    <dbReference type="NCBI Taxonomy" id="1798352"/>
    <lineage>
        <taxon>Bacteria</taxon>
        <taxon>Candidatus Giovannoniibacteriota</taxon>
    </lineage>
</organism>
<evidence type="ECO:0000313" key="2">
    <source>
        <dbReference type="EMBL" id="OGF82357.1"/>
    </source>
</evidence>
<sequence length="79" mass="9207">MINTTDKLEAEIKRWDAHSNVSLLLTIFSVTVSMVVFFKFKEYILPPFLIFIVSALYFAISSIKCNRAITREQKRQGNY</sequence>
<feature type="transmembrane region" description="Helical" evidence="1">
    <location>
        <begin position="21"/>
        <end position="38"/>
    </location>
</feature>
<keyword evidence="1" id="KW-0472">Membrane</keyword>
<dbReference type="Proteomes" id="UP000178684">
    <property type="component" value="Unassembled WGS sequence"/>
</dbReference>
<evidence type="ECO:0000256" key="1">
    <source>
        <dbReference type="SAM" id="Phobius"/>
    </source>
</evidence>
<comment type="caution">
    <text evidence="2">The sequence shown here is derived from an EMBL/GenBank/DDBJ whole genome shotgun (WGS) entry which is preliminary data.</text>
</comment>
<dbReference type="EMBL" id="MFIE01000022">
    <property type="protein sequence ID" value="OGF82357.1"/>
    <property type="molecule type" value="Genomic_DNA"/>
</dbReference>
<accession>A0A1F5X395</accession>
<dbReference type="AlphaFoldDB" id="A0A1F5X395"/>
<keyword evidence="1" id="KW-1133">Transmembrane helix</keyword>
<gene>
    <name evidence="2" type="ORF">A3B18_00175</name>
</gene>
<reference evidence="2 3" key="1">
    <citation type="journal article" date="2016" name="Nat. Commun.">
        <title>Thousands of microbial genomes shed light on interconnected biogeochemical processes in an aquifer system.</title>
        <authorList>
            <person name="Anantharaman K."/>
            <person name="Brown C.T."/>
            <person name="Hug L.A."/>
            <person name="Sharon I."/>
            <person name="Castelle C.J."/>
            <person name="Probst A.J."/>
            <person name="Thomas B.C."/>
            <person name="Singh A."/>
            <person name="Wilkins M.J."/>
            <person name="Karaoz U."/>
            <person name="Brodie E.L."/>
            <person name="Williams K.H."/>
            <person name="Hubbard S.S."/>
            <person name="Banfield J.F."/>
        </authorList>
    </citation>
    <scope>NUCLEOTIDE SEQUENCE [LARGE SCALE GENOMIC DNA]</scope>
</reference>
<evidence type="ECO:0000313" key="3">
    <source>
        <dbReference type="Proteomes" id="UP000178684"/>
    </source>
</evidence>